<dbReference type="PRINTS" id="PR00069">
    <property type="entry name" value="ALDKETRDTASE"/>
</dbReference>
<dbReference type="PROSITE" id="PS00798">
    <property type="entry name" value="ALDOKETO_REDUCTASE_1"/>
    <property type="match status" value="1"/>
</dbReference>
<evidence type="ECO:0000259" key="7">
    <source>
        <dbReference type="Pfam" id="PF00248"/>
    </source>
</evidence>
<comment type="caution">
    <text evidence="8">The sequence shown here is derived from an EMBL/GenBank/DDBJ whole genome shotgun (WGS) entry which is preliminary data.</text>
</comment>
<dbReference type="FunFam" id="3.20.20.100:FF:000002">
    <property type="entry name" value="2,5-diketo-D-gluconic acid reductase A"/>
    <property type="match status" value="1"/>
</dbReference>
<protein>
    <submittedName>
        <fullName evidence="8">Aldo/keto reductase</fullName>
    </submittedName>
</protein>
<organism evidence="8 9">
    <name type="scientific">Herbidospora solisilvae</name>
    <dbReference type="NCBI Taxonomy" id="2696284"/>
    <lineage>
        <taxon>Bacteria</taxon>
        <taxon>Bacillati</taxon>
        <taxon>Actinomycetota</taxon>
        <taxon>Actinomycetes</taxon>
        <taxon>Streptosporangiales</taxon>
        <taxon>Streptosporangiaceae</taxon>
        <taxon>Herbidospora</taxon>
    </lineage>
</organism>
<feature type="binding site" evidence="5">
    <location>
        <position position="107"/>
    </location>
    <ligand>
        <name>substrate</name>
    </ligand>
</feature>
<proteinExistence type="inferred from homology"/>
<dbReference type="AlphaFoldDB" id="A0A7C9JAA5"/>
<comment type="similarity">
    <text evidence="1">Belongs to the aldo/keto reductase family.</text>
</comment>
<reference evidence="8 9" key="1">
    <citation type="submission" date="2020-01" db="EMBL/GenBank/DDBJ databases">
        <title>Herbidospora sp. NEAU-GS84 nov., a novel actinomycete isolated from soil.</title>
        <authorList>
            <person name="Han L."/>
        </authorList>
    </citation>
    <scope>NUCLEOTIDE SEQUENCE [LARGE SCALE GENOMIC DNA]</scope>
    <source>
        <strain evidence="8 9">NEAU-GS84</strain>
    </source>
</reference>
<dbReference type="PANTHER" id="PTHR43827">
    <property type="entry name" value="2,5-DIKETO-D-GLUCONIC ACID REDUCTASE"/>
    <property type="match status" value="1"/>
</dbReference>
<dbReference type="Proteomes" id="UP000479526">
    <property type="component" value="Unassembled WGS sequence"/>
</dbReference>
<dbReference type="GO" id="GO:0016616">
    <property type="term" value="F:oxidoreductase activity, acting on the CH-OH group of donors, NAD or NADP as acceptor"/>
    <property type="evidence" value="ECO:0007669"/>
    <property type="project" value="UniProtKB-ARBA"/>
</dbReference>
<feature type="domain" description="NADP-dependent oxidoreductase" evidence="7">
    <location>
        <begin position="19"/>
        <end position="260"/>
    </location>
</feature>
<dbReference type="Gene3D" id="3.20.20.100">
    <property type="entry name" value="NADP-dependent oxidoreductase domain"/>
    <property type="match status" value="1"/>
</dbReference>
<feature type="active site" description="Proton donor" evidence="4">
    <location>
        <position position="49"/>
    </location>
</feature>
<sequence>MDTHVTLNTGHSMPLVGLGTYPLQGRRATEAVLTAVDAGYRLLDTAASYGNEAAVGAGVRESGLPRKDFFVTTKLRGEDHGAAKARAALEGSLERLGLDYVDLYLIHWPLPRLGLYVETYAALLELAREGLIRSVGVSNFTPEHLHAVVKETGVPPAVNQRQVSPTHAQVAHVEATRGEETVLQAWSPLERNTGILEHPVIVDIAGRVGKAPSQVVLRWLLDRGIAVVPKSGDPQRQRENIDVFDFHLDAADLAAITALDTGKPVRLDPETWEEF</sequence>
<name>A0A7C9JAA5_9ACTN</name>
<dbReference type="EMBL" id="WXEW01000007">
    <property type="protein sequence ID" value="NAS24608.1"/>
    <property type="molecule type" value="Genomic_DNA"/>
</dbReference>
<accession>A0A7C9JAA5</accession>
<gene>
    <name evidence="8" type="ORF">GT755_23320</name>
</gene>
<keyword evidence="3" id="KW-0560">Oxidoreductase</keyword>
<keyword evidence="2" id="KW-0521">NADP</keyword>
<evidence type="ECO:0000256" key="3">
    <source>
        <dbReference type="ARBA" id="ARBA00023002"/>
    </source>
</evidence>
<dbReference type="InterPro" id="IPR018170">
    <property type="entry name" value="Aldo/ket_reductase_CS"/>
</dbReference>
<dbReference type="PROSITE" id="PS00062">
    <property type="entry name" value="ALDOKETO_REDUCTASE_2"/>
    <property type="match status" value="1"/>
</dbReference>
<dbReference type="SUPFAM" id="SSF51430">
    <property type="entry name" value="NAD(P)-linked oxidoreductase"/>
    <property type="match status" value="1"/>
</dbReference>
<dbReference type="InterPro" id="IPR020471">
    <property type="entry name" value="AKR"/>
</dbReference>
<dbReference type="PANTHER" id="PTHR43827:SF3">
    <property type="entry name" value="NADP-DEPENDENT OXIDOREDUCTASE DOMAIN-CONTAINING PROTEIN"/>
    <property type="match status" value="1"/>
</dbReference>
<dbReference type="InterPro" id="IPR023210">
    <property type="entry name" value="NADP_OxRdtase_dom"/>
</dbReference>
<evidence type="ECO:0000256" key="6">
    <source>
        <dbReference type="PIRSR" id="PIRSR000097-3"/>
    </source>
</evidence>
<evidence type="ECO:0000256" key="4">
    <source>
        <dbReference type="PIRSR" id="PIRSR000097-1"/>
    </source>
</evidence>
<evidence type="ECO:0000313" key="8">
    <source>
        <dbReference type="EMBL" id="NAS24608.1"/>
    </source>
</evidence>
<evidence type="ECO:0000256" key="2">
    <source>
        <dbReference type="ARBA" id="ARBA00022857"/>
    </source>
</evidence>
<evidence type="ECO:0000256" key="1">
    <source>
        <dbReference type="ARBA" id="ARBA00007905"/>
    </source>
</evidence>
<dbReference type="Pfam" id="PF00248">
    <property type="entry name" value="Aldo_ket_red"/>
    <property type="match status" value="1"/>
</dbReference>
<dbReference type="PIRSF" id="PIRSF000097">
    <property type="entry name" value="AKR"/>
    <property type="match status" value="1"/>
</dbReference>
<evidence type="ECO:0000313" key="9">
    <source>
        <dbReference type="Proteomes" id="UP000479526"/>
    </source>
</evidence>
<keyword evidence="9" id="KW-1185">Reference proteome</keyword>
<evidence type="ECO:0000256" key="5">
    <source>
        <dbReference type="PIRSR" id="PIRSR000097-2"/>
    </source>
</evidence>
<feature type="site" description="Lowers pKa of active site Tyr" evidence="6">
    <location>
        <position position="74"/>
    </location>
</feature>
<dbReference type="InterPro" id="IPR036812">
    <property type="entry name" value="NAD(P)_OxRdtase_dom_sf"/>
</dbReference>